<organism evidence="10 11">
    <name type="scientific">Actinospica durhamensis</name>
    <dbReference type="NCBI Taxonomy" id="1508375"/>
    <lineage>
        <taxon>Bacteria</taxon>
        <taxon>Bacillati</taxon>
        <taxon>Actinomycetota</taxon>
        <taxon>Actinomycetes</taxon>
        <taxon>Catenulisporales</taxon>
        <taxon>Actinospicaceae</taxon>
        <taxon>Actinospica</taxon>
    </lineage>
</organism>
<comment type="caution">
    <text evidence="10">The sequence shown here is derived from an EMBL/GenBank/DDBJ whole genome shotgun (WGS) entry which is preliminary data.</text>
</comment>
<evidence type="ECO:0000256" key="2">
    <source>
        <dbReference type="ARBA" id="ARBA00009881"/>
    </source>
</evidence>
<name>A0A941EWH5_9ACTN</name>
<gene>
    <name evidence="10" type="ORF">KDL01_35090</name>
</gene>
<dbReference type="RefSeq" id="WP_212533002.1">
    <property type="nucleotide sequence ID" value="NZ_JAGSOG010000301.1"/>
</dbReference>
<dbReference type="CDD" id="cd04730">
    <property type="entry name" value="NPD_like"/>
    <property type="match status" value="1"/>
</dbReference>
<accession>A0A941EWH5</accession>
<keyword evidence="7 10" id="KW-0503">Monooxygenase</keyword>
<evidence type="ECO:0000256" key="4">
    <source>
        <dbReference type="ARBA" id="ARBA00022630"/>
    </source>
</evidence>
<dbReference type="InterPro" id="IPR004136">
    <property type="entry name" value="NMO"/>
</dbReference>
<keyword evidence="11" id="KW-1185">Reference proteome</keyword>
<dbReference type="Proteomes" id="UP000675781">
    <property type="component" value="Unassembled WGS sequence"/>
</dbReference>
<keyword evidence="4" id="KW-0285">Flavoprotein</keyword>
<dbReference type="AlphaFoldDB" id="A0A941EWH5"/>
<dbReference type="EMBL" id="JAGSOG010000301">
    <property type="protein sequence ID" value="MBR7838546.1"/>
    <property type="molecule type" value="Genomic_DNA"/>
</dbReference>
<dbReference type="PANTHER" id="PTHR42747">
    <property type="entry name" value="NITRONATE MONOOXYGENASE-RELATED"/>
    <property type="match status" value="1"/>
</dbReference>
<comment type="cofactor">
    <cofactor evidence="1">
        <name>FMN</name>
        <dbReference type="ChEBI" id="CHEBI:58210"/>
    </cofactor>
</comment>
<reference evidence="10" key="1">
    <citation type="submission" date="2021-04" db="EMBL/GenBank/DDBJ databases">
        <title>Genome based classification of Actinospica acidithermotolerans sp. nov., an actinobacterium isolated from an Indonesian hot spring.</title>
        <authorList>
            <person name="Kusuma A.B."/>
            <person name="Putra K.E."/>
            <person name="Nafisah S."/>
            <person name="Loh J."/>
            <person name="Nouioui I."/>
            <person name="Goodfellow M."/>
        </authorList>
    </citation>
    <scope>NUCLEOTIDE SEQUENCE</scope>
    <source>
        <strain evidence="10">CSCA 57</strain>
    </source>
</reference>
<evidence type="ECO:0000256" key="3">
    <source>
        <dbReference type="ARBA" id="ARBA00022575"/>
    </source>
</evidence>
<evidence type="ECO:0000256" key="8">
    <source>
        <dbReference type="ARBA" id="ARBA00031155"/>
    </source>
</evidence>
<dbReference type="Pfam" id="PF03060">
    <property type="entry name" value="NMO"/>
    <property type="match status" value="1"/>
</dbReference>
<comment type="catalytic activity">
    <reaction evidence="9">
        <text>3 propionate 3-nitronate + 3 O2 + H2O = 3 3-oxopropanoate + 2 nitrate + nitrite + H2O2 + 3 H(+)</text>
        <dbReference type="Rhea" id="RHEA:57332"/>
        <dbReference type="ChEBI" id="CHEBI:15377"/>
        <dbReference type="ChEBI" id="CHEBI:15378"/>
        <dbReference type="ChEBI" id="CHEBI:15379"/>
        <dbReference type="ChEBI" id="CHEBI:16240"/>
        <dbReference type="ChEBI" id="CHEBI:16301"/>
        <dbReference type="ChEBI" id="CHEBI:17632"/>
        <dbReference type="ChEBI" id="CHEBI:33190"/>
        <dbReference type="ChEBI" id="CHEBI:136067"/>
    </reaction>
</comment>
<dbReference type="SUPFAM" id="SSF51412">
    <property type="entry name" value="Inosine monophosphate dehydrogenase (IMPDH)"/>
    <property type="match status" value="1"/>
</dbReference>
<evidence type="ECO:0000313" key="10">
    <source>
        <dbReference type="EMBL" id="MBR7838546.1"/>
    </source>
</evidence>
<dbReference type="InterPro" id="IPR013785">
    <property type="entry name" value="Aldolase_TIM"/>
</dbReference>
<evidence type="ECO:0000256" key="1">
    <source>
        <dbReference type="ARBA" id="ARBA00001917"/>
    </source>
</evidence>
<evidence type="ECO:0000256" key="9">
    <source>
        <dbReference type="ARBA" id="ARBA00049401"/>
    </source>
</evidence>
<dbReference type="PANTHER" id="PTHR42747:SF3">
    <property type="entry name" value="NITRONATE MONOOXYGENASE-RELATED"/>
    <property type="match status" value="1"/>
</dbReference>
<evidence type="ECO:0000313" key="11">
    <source>
        <dbReference type="Proteomes" id="UP000675781"/>
    </source>
</evidence>
<keyword evidence="5" id="KW-0288">FMN</keyword>
<dbReference type="GO" id="GO:0018580">
    <property type="term" value="F:nitronate monooxygenase activity"/>
    <property type="evidence" value="ECO:0007669"/>
    <property type="project" value="InterPro"/>
</dbReference>
<proteinExistence type="inferred from homology"/>
<sequence length="346" mass="35550">MTHTPRPAFELGDLSAPLIQAPMAGGPSTPALAAAVSRAGGLGFLAGGYLPAAALAEQIALLRGQAGAAPFGVNLFVPRPVAEPESVATYRAALEPEAARLGVALPEPDLDDDDVWPEKISMLLEDPVPVASFTFGLPETELIARLRSQGTYTVATVTDVDEALAAQSAGVDALCVQGPEAGGHRGTFDPAATPGTTALDALLRRIAAVTDLPLIAAGGVGTAKDVARLRAAGAAIVQAGTAFLRTDEAGTQALHRDALADGRFTETVLTRAFSGRWARALRNGFTDRHPRVPAAYPAINQLTKPLRAEAARRGDAQGLSLYAGFGFREAQAGPAADVVARLTAAA</sequence>
<evidence type="ECO:0000256" key="7">
    <source>
        <dbReference type="ARBA" id="ARBA00023033"/>
    </source>
</evidence>
<dbReference type="Gene3D" id="3.20.20.70">
    <property type="entry name" value="Aldolase class I"/>
    <property type="match status" value="1"/>
</dbReference>
<dbReference type="GO" id="GO:0009636">
    <property type="term" value="P:response to toxic substance"/>
    <property type="evidence" value="ECO:0007669"/>
    <property type="project" value="UniProtKB-KW"/>
</dbReference>
<comment type="similarity">
    <text evidence="2">Belongs to the nitronate monooxygenase family. NMO class I subfamily.</text>
</comment>
<evidence type="ECO:0000256" key="6">
    <source>
        <dbReference type="ARBA" id="ARBA00023002"/>
    </source>
</evidence>
<protein>
    <recommendedName>
        <fullName evidence="8">Propionate 3-nitronate monooxygenase</fullName>
    </recommendedName>
</protein>
<evidence type="ECO:0000256" key="5">
    <source>
        <dbReference type="ARBA" id="ARBA00022643"/>
    </source>
</evidence>
<keyword evidence="3" id="KW-0216">Detoxification</keyword>
<keyword evidence="6" id="KW-0560">Oxidoreductase</keyword>